<evidence type="ECO:0000259" key="8">
    <source>
        <dbReference type="SMART" id="SM00965"/>
    </source>
</evidence>
<protein>
    <submittedName>
        <fullName evidence="9">TonB-dependent receptor</fullName>
    </submittedName>
</protein>
<keyword evidence="9" id="KW-0675">Receptor</keyword>
<proteinExistence type="inferred from homology"/>
<keyword evidence="3 7" id="KW-1134">Transmembrane beta strand</keyword>
<evidence type="ECO:0000313" key="9">
    <source>
        <dbReference type="EMBL" id="MBC5634594.1"/>
    </source>
</evidence>
<dbReference type="EMBL" id="JACOOJ010000042">
    <property type="protein sequence ID" value="MBC5634594.1"/>
    <property type="molecule type" value="Genomic_DNA"/>
</dbReference>
<dbReference type="InterPro" id="IPR039426">
    <property type="entry name" value="TonB-dep_rcpt-like"/>
</dbReference>
<dbReference type="Pfam" id="PF13715">
    <property type="entry name" value="CarbopepD_reg_2"/>
    <property type="match status" value="1"/>
</dbReference>
<comment type="caution">
    <text evidence="9">The sequence shown here is derived from an EMBL/GenBank/DDBJ whole genome shotgun (WGS) entry which is preliminary data.</text>
</comment>
<dbReference type="PROSITE" id="PS52016">
    <property type="entry name" value="TONB_DEPENDENT_REC_3"/>
    <property type="match status" value="1"/>
</dbReference>
<evidence type="ECO:0000256" key="4">
    <source>
        <dbReference type="ARBA" id="ARBA00022692"/>
    </source>
</evidence>
<comment type="similarity">
    <text evidence="7">Belongs to the TonB-dependent receptor family.</text>
</comment>
<dbReference type="Pfam" id="PF07715">
    <property type="entry name" value="Plug"/>
    <property type="match status" value="1"/>
</dbReference>
<dbReference type="SUPFAM" id="SSF49464">
    <property type="entry name" value="Carboxypeptidase regulatory domain-like"/>
    <property type="match status" value="1"/>
</dbReference>
<evidence type="ECO:0000256" key="6">
    <source>
        <dbReference type="ARBA" id="ARBA00023237"/>
    </source>
</evidence>
<dbReference type="Gene3D" id="2.60.40.1120">
    <property type="entry name" value="Carboxypeptidase-like, regulatory domain"/>
    <property type="match status" value="1"/>
</dbReference>
<keyword evidence="5 7" id="KW-0472">Membrane</keyword>
<dbReference type="InterPro" id="IPR023997">
    <property type="entry name" value="TonB-dep_OMP_SusC/RagA_CS"/>
</dbReference>
<dbReference type="InterPro" id="IPR036942">
    <property type="entry name" value="Beta-barrel_TonB_sf"/>
</dbReference>
<gene>
    <name evidence="9" type="ORF">H8S65_17755</name>
</gene>
<keyword evidence="4 7" id="KW-0812">Transmembrane</keyword>
<dbReference type="RefSeq" id="WP_186931202.1">
    <property type="nucleotide sequence ID" value="NZ_JACOOJ010000042.1"/>
</dbReference>
<keyword evidence="10" id="KW-1185">Reference proteome</keyword>
<dbReference type="NCBIfam" id="TIGR04057">
    <property type="entry name" value="SusC_RagA_signa"/>
    <property type="match status" value="1"/>
</dbReference>
<sequence length="1137" mass="128877">MAYSSNYYAGNTVLSIRAEKKSIAEVLDVIENKSNFHFFYNSKLINVDRKVTLTIDNKDIFTILDVLFKNSNIAYEVVDKDIILTAVASPQKAVVQQVKKKVTGVIKDQTGEPVIGANVILKGENTTGTITDVNGKYSLEVPQNAILVISYIGYSSVEIPVKNKSVINVTLEEDSQTLEEVVVVGYGVQRKESVVASISQATEDELKRTGNSGNLTEALTGQLPGLVTMTSSGEPGGITTGDSSTNMYIRGQNTWNGGAPLILVDGVERSMNNLDVNEVASVSILKDASATAVFGVKGANGVVLITTKRGELGKTQLNFNYTATGTMLSKQPDKLDSYDAMMAKNEIIEREVVLNEPSWDAYMPYEIVQRYRGPRPKEYEMIYPNVDWEKEMYKTMGFSHRATLSARGGNKNVKYYGLVSYLHEGDMFNRIDNGKGYDPNYNFDRFNFRSNIDFNLTKTTKLSVDFSGFYSQKNTNFNNEGSTSRADQWIWSATYFLAPNLFVPYYDDGYWGAYQEGGNNTVNPLAVIHNLGIRQTKRTQLNSNFTIEQNLDFITKGLSFKASLFYDNEIRSEGGIYDIQNAVRPGEESTNVRYRQIYPKLYEGPDQDPSEYMVYLPVSTSDYDWIIRPWTIRNEEVKAANWDSNIPVKRRSMYQFQLNYARRFDLHNVSAMAIMKREEYAYGNMFKNYREDWVGRITYDYDSRYLLELNGAYNGSEKFGPGYRFDFFPSFAVGWYVTNEKFWKIKWIDRLKLRYSKGWVGDDNGGGRWMYASQMAYGSTARLNNASNGSSPYTMYRESMVGNPDIHWEKAVKDNYGFEIGFFKSQLGLSVDYFTEKRTDILIGGSSRSVPVFFGTTPPSANLGKVNSKGVEVELSLNKKINKNWDIWSKLAITHNQNEVIFKDDPPLQFKHLKAAGYRIGQARSLVATGFYNNWDEVYASVPTETNDLSKLPGYYNLLDYTADGIIKSSEDNVPIGYSEVPQNTATLTIGASYKGFSIMCQFYGVNNATRIISFNNFRNDTDIVFGHVRDYWSKDNQNASSFLPRWKTSGENIGDYFVYDASFLRFKTLELGYSFDKQNWVKKMGIENMRVFLNGNNLFFWSDLPDDRETTYSGGSATDGAYPTLKRFNLGIDITF</sequence>
<reference evidence="9 10" key="1">
    <citation type="submission" date="2020-08" db="EMBL/GenBank/DDBJ databases">
        <title>Genome public.</title>
        <authorList>
            <person name="Liu C."/>
            <person name="Sun Q."/>
        </authorList>
    </citation>
    <scope>NUCLEOTIDE SEQUENCE [LARGE SCALE GENOMIC DNA]</scope>
    <source>
        <strain evidence="9 10">NSJ-79</strain>
    </source>
</reference>
<dbReference type="NCBIfam" id="TIGR04056">
    <property type="entry name" value="OMP_RagA_SusC"/>
    <property type="match status" value="1"/>
</dbReference>
<dbReference type="InterPro" id="IPR037066">
    <property type="entry name" value="Plug_dom_sf"/>
</dbReference>
<evidence type="ECO:0000313" key="10">
    <source>
        <dbReference type="Proteomes" id="UP000651475"/>
    </source>
</evidence>
<dbReference type="InterPro" id="IPR011662">
    <property type="entry name" value="Secretin/TonB_short_N"/>
</dbReference>
<dbReference type="InterPro" id="IPR012910">
    <property type="entry name" value="Plug_dom"/>
</dbReference>
<dbReference type="SUPFAM" id="SSF56935">
    <property type="entry name" value="Porins"/>
    <property type="match status" value="1"/>
</dbReference>
<evidence type="ECO:0000256" key="3">
    <source>
        <dbReference type="ARBA" id="ARBA00022452"/>
    </source>
</evidence>
<keyword evidence="2 7" id="KW-0813">Transport</keyword>
<keyword evidence="6 7" id="KW-0998">Cell outer membrane</keyword>
<evidence type="ECO:0000256" key="5">
    <source>
        <dbReference type="ARBA" id="ARBA00023136"/>
    </source>
</evidence>
<dbReference type="InterPro" id="IPR023996">
    <property type="entry name" value="TonB-dep_OMP_SusC/RagA"/>
</dbReference>
<dbReference type="Proteomes" id="UP000651475">
    <property type="component" value="Unassembled WGS sequence"/>
</dbReference>
<evidence type="ECO:0000256" key="1">
    <source>
        <dbReference type="ARBA" id="ARBA00004571"/>
    </source>
</evidence>
<comment type="subcellular location">
    <subcellularLocation>
        <location evidence="1 7">Cell outer membrane</location>
        <topology evidence="1 7">Multi-pass membrane protein</topology>
    </subcellularLocation>
</comment>
<organism evidence="9 10">
    <name type="scientific">Parabacteroides hominis</name>
    <dbReference type="NCBI Taxonomy" id="2763057"/>
    <lineage>
        <taxon>Bacteria</taxon>
        <taxon>Pseudomonadati</taxon>
        <taxon>Bacteroidota</taxon>
        <taxon>Bacteroidia</taxon>
        <taxon>Bacteroidales</taxon>
        <taxon>Tannerellaceae</taxon>
        <taxon>Parabacteroides</taxon>
    </lineage>
</organism>
<dbReference type="Gene3D" id="2.40.170.20">
    <property type="entry name" value="TonB-dependent receptor, beta-barrel domain"/>
    <property type="match status" value="1"/>
</dbReference>
<evidence type="ECO:0000256" key="7">
    <source>
        <dbReference type="PROSITE-ProRule" id="PRU01360"/>
    </source>
</evidence>
<dbReference type="Pfam" id="PF07660">
    <property type="entry name" value="STN"/>
    <property type="match status" value="1"/>
</dbReference>
<name>A0ABR7DT12_9BACT</name>
<dbReference type="SMART" id="SM00965">
    <property type="entry name" value="STN"/>
    <property type="match status" value="1"/>
</dbReference>
<dbReference type="Gene3D" id="2.170.130.10">
    <property type="entry name" value="TonB-dependent receptor, plug domain"/>
    <property type="match status" value="1"/>
</dbReference>
<evidence type="ECO:0000256" key="2">
    <source>
        <dbReference type="ARBA" id="ARBA00022448"/>
    </source>
</evidence>
<dbReference type="InterPro" id="IPR008969">
    <property type="entry name" value="CarboxyPept-like_regulatory"/>
</dbReference>
<feature type="domain" description="Secretin/TonB short N-terminal" evidence="8">
    <location>
        <begin position="36"/>
        <end position="87"/>
    </location>
</feature>
<accession>A0ABR7DT12</accession>